<organism evidence="1 2">
    <name type="scientific">Buddleja alternifolia</name>
    <dbReference type="NCBI Taxonomy" id="168488"/>
    <lineage>
        <taxon>Eukaryota</taxon>
        <taxon>Viridiplantae</taxon>
        <taxon>Streptophyta</taxon>
        <taxon>Embryophyta</taxon>
        <taxon>Tracheophyta</taxon>
        <taxon>Spermatophyta</taxon>
        <taxon>Magnoliopsida</taxon>
        <taxon>eudicotyledons</taxon>
        <taxon>Gunneridae</taxon>
        <taxon>Pentapetalae</taxon>
        <taxon>asterids</taxon>
        <taxon>lamiids</taxon>
        <taxon>Lamiales</taxon>
        <taxon>Scrophulariaceae</taxon>
        <taxon>Buddlejeae</taxon>
        <taxon>Buddleja</taxon>
    </lineage>
</organism>
<comment type="caution">
    <text evidence="1">The sequence shown here is derived from an EMBL/GenBank/DDBJ whole genome shotgun (WGS) entry which is preliminary data.</text>
</comment>
<proteinExistence type="predicted"/>
<dbReference type="Proteomes" id="UP000826271">
    <property type="component" value="Unassembled WGS sequence"/>
</dbReference>
<reference evidence="1" key="1">
    <citation type="submission" date="2019-10" db="EMBL/GenBank/DDBJ databases">
        <authorList>
            <person name="Zhang R."/>
            <person name="Pan Y."/>
            <person name="Wang J."/>
            <person name="Ma R."/>
            <person name="Yu S."/>
        </authorList>
    </citation>
    <scope>NUCLEOTIDE SEQUENCE</scope>
    <source>
        <strain evidence="1">LA-IB0</strain>
        <tissue evidence="1">Leaf</tissue>
    </source>
</reference>
<dbReference type="EMBL" id="WHWC01000002">
    <property type="protein sequence ID" value="KAG8387677.1"/>
    <property type="molecule type" value="Genomic_DNA"/>
</dbReference>
<name>A0AAV6Y5Z2_9LAMI</name>
<protein>
    <submittedName>
        <fullName evidence="1">Uncharacterized protein</fullName>
    </submittedName>
</protein>
<evidence type="ECO:0000313" key="1">
    <source>
        <dbReference type="EMBL" id="KAG8387677.1"/>
    </source>
</evidence>
<dbReference type="AlphaFoldDB" id="A0AAV6Y5Z2"/>
<sequence length="97" mass="11060">MVAKKIVHCAEVAPSPVLIPQRPHSPKLETIKEDESEAQEDNCMSNNCTYTNNHEDDLNNLKYWFLQILSPFVFVLSKKLYINSLLQNCSHHAAFGT</sequence>
<accession>A0AAV6Y5Z2</accession>
<gene>
    <name evidence="1" type="ORF">BUALT_Bualt02G0046200</name>
</gene>
<evidence type="ECO:0000313" key="2">
    <source>
        <dbReference type="Proteomes" id="UP000826271"/>
    </source>
</evidence>
<keyword evidence="2" id="KW-1185">Reference proteome</keyword>